<dbReference type="PANTHER" id="PTHR43156">
    <property type="entry name" value="STAGE II SPORULATION PROTEIN E-RELATED"/>
    <property type="match status" value="1"/>
</dbReference>
<dbReference type="InterPro" id="IPR001932">
    <property type="entry name" value="PPM-type_phosphatase-like_dom"/>
</dbReference>
<dbReference type="KEGG" id="rxy:Rxyl_2673"/>
<dbReference type="SMART" id="SM00331">
    <property type="entry name" value="PP2C_SIG"/>
    <property type="match status" value="1"/>
</dbReference>
<evidence type="ECO:0000256" key="3">
    <source>
        <dbReference type="SAM" id="Coils"/>
    </source>
</evidence>
<evidence type="ECO:0000259" key="4">
    <source>
        <dbReference type="PROSITE" id="PS50110"/>
    </source>
</evidence>
<feature type="coiled-coil region" evidence="3">
    <location>
        <begin position="133"/>
        <end position="167"/>
    </location>
</feature>
<dbReference type="Gene3D" id="3.40.50.2300">
    <property type="match status" value="1"/>
</dbReference>
<dbReference type="eggNOG" id="COG2208">
    <property type="taxonomic scope" value="Bacteria"/>
</dbReference>
<dbReference type="HOGENOM" id="CLU_000445_43_7_11"/>
<dbReference type="CDD" id="cd17574">
    <property type="entry name" value="REC_OmpR"/>
    <property type="match status" value="1"/>
</dbReference>
<feature type="modified residue" description="4-aspartylphosphate" evidence="2">
    <location>
        <position position="66"/>
    </location>
</feature>
<accession>Q1ASN8</accession>
<dbReference type="SUPFAM" id="SSF52172">
    <property type="entry name" value="CheY-like"/>
    <property type="match status" value="1"/>
</dbReference>
<dbReference type="InterPro" id="IPR052016">
    <property type="entry name" value="Bact_Sigma-Reg"/>
</dbReference>
<name>Q1ASN8_RUBXD</name>
<dbReference type="AlphaFoldDB" id="Q1ASN8"/>
<evidence type="ECO:0000256" key="1">
    <source>
        <dbReference type="ARBA" id="ARBA00022801"/>
    </source>
</evidence>
<sequence length="389" mass="41901">MAEAAAERGATEAPVRRLLVVDDDPVSNRLMQRRLERLGYEVFSAADGREALESLPDLRPDVLLLDVSMPGVGGLDVLEHVRESGLDAAVIMMTAYGTEEVAVESLRRGADDYLRKPLQQAEFEAVLERTVERLRLERQNRALRRQLDEKRRQLEAELSRAARVQAELLPVGTPEVPGFELAARCIPAREIGGDFYGWMRPDPQTLALTLGDVMGKGMPAALLMATARAVLRALSRQNPPERAVNLAARALEEDLMRSGSFVTLFHAQLDIPSGSLSYVDAGHGHAFVRRAGGSVEHLLEGGVPVGTIPGHAYREGRLRLEPGDTLVAYSDGLAEARPGSLMAVGEIAGSLSGASGAREMLERLVGLAGAGESLSDDLTVLVLHRAGEG</sequence>
<evidence type="ECO:0000256" key="2">
    <source>
        <dbReference type="PROSITE-ProRule" id="PRU00169"/>
    </source>
</evidence>
<dbReference type="Proteomes" id="UP000006637">
    <property type="component" value="Chromosome"/>
</dbReference>
<dbReference type="EMBL" id="CP000386">
    <property type="protein sequence ID" value="ABG05590.1"/>
    <property type="molecule type" value="Genomic_DNA"/>
</dbReference>
<protein>
    <submittedName>
        <fullName evidence="5">Response regulator receiver modulated serine phosphatase</fullName>
    </submittedName>
</protein>
<dbReference type="GO" id="GO:0000160">
    <property type="term" value="P:phosphorelay signal transduction system"/>
    <property type="evidence" value="ECO:0007669"/>
    <property type="project" value="InterPro"/>
</dbReference>
<dbReference type="InterPro" id="IPR011006">
    <property type="entry name" value="CheY-like_superfamily"/>
</dbReference>
<dbReference type="RefSeq" id="WP_011565599.1">
    <property type="nucleotide sequence ID" value="NC_008148.1"/>
</dbReference>
<keyword evidence="3" id="KW-0175">Coiled coil</keyword>
<feature type="domain" description="Response regulatory" evidence="4">
    <location>
        <begin position="17"/>
        <end position="131"/>
    </location>
</feature>
<dbReference type="Gene3D" id="3.60.40.10">
    <property type="entry name" value="PPM-type phosphatase domain"/>
    <property type="match status" value="1"/>
</dbReference>
<dbReference type="eggNOG" id="COG0745">
    <property type="taxonomic scope" value="Bacteria"/>
</dbReference>
<dbReference type="SMART" id="SM00448">
    <property type="entry name" value="REC"/>
    <property type="match status" value="1"/>
</dbReference>
<keyword evidence="1" id="KW-0378">Hydrolase</keyword>
<dbReference type="InterPro" id="IPR036457">
    <property type="entry name" value="PPM-type-like_dom_sf"/>
</dbReference>
<dbReference type="GO" id="GO:0016791">
    <property type="term" value="F:phosphatase activity"/>
    <property type="evidence" value="ECO:0007669"/>
    <property type="project" value="TreeGrafter"/>
</dbReference>
<dbReference type="PhylomeDB" id="Q1ASN8"/>
<dbReference type="Pfam" id="PF07228">
    <property type="entry name" value="SpoIIE"/>
    <property type="match status" value="1"/>
</dbReference>
<dbReference type="SUPFAM" id="SSF81606">
    <property type="entry name" value="PP2C-like"/>
    <property type="match status" value="1"/>
</dbReference>
<evidence type="ECO:0000313" key="6">
    <source>
        <dbReference type="Proteomes" id="UP000006637"/>
    </source>
</evidence>
<dbReference type="InterPro" id="IPR001789">
    <property type="entry name" value="Sig_transdc_resp-reg_receiver"/>
</dbReference>
<dbReference type="PANTHER" id="PTHR43156:SF2">
    <property type="entry name" value="STAGE II SPORULATION PROTEIN E"/>
    <property type="match status" value="1"/>
</dbReference>
<proteinExistence type="predicted"/>
<dbReference type="PROSITE" id="PS50110">
    <property type="entry name" value="RESPONSE_REGULATORY"/>
    <property type="match status" value="1"/>
</dbReference>
<dbReference type="OrthoDB" id="3197131at2"/>
<gene>
    <name evidence="5" type="ordered locus">Rxyl_2673</name>
</gene>
<organism evidence="5 6">
    <name type="scientific">Rubrobacter xylanophilus (strain DSM 9941 / JCM 11954 / NBRC 16129 / PRD-1)</name>
    <dbReference type="NCBI Taxonomy" id="266117"/>
    <lineage>
        <taxon>Bacteria</taxon>
        <taxon>Bacillati</taxon>
        <taxon>Actinomycetota</taxon>
        <taxon>Rubrobacteria</taxon>
        <taxon>Rubrobacterales</taxon>
        <taxon>Rubrobacteraceae</taxon>
        <taxon>Rubrobacter</taxon>
    </lineage>
</organism>
<dbReference type="Pfam" id="PF00072">
    <property type="entry name" value="Response_reg"/>
    <property type="match status" value="1"/>
</dbReference>
<keyword evidence="2" id="KW-0597">Phosphoprotein</keyword>
<evidence type="ECO:0000313" key="5">
    <source>
        <dbReference type="EMBL" id="ABG05590.1"/>
    </source>
</evidence>
<reference evidence="5 6" key="1">
    <citation type="submission" date="2006-06" db="EMBL/GenBank/DDBJ databases">
        <title>Complete sequence of Rubrobacter xylanophilus DSM 9941.</title>
        <authorList>
            <consortium name="US DOE Joint Genome Institute"/>
            <person name="Copeland A."/>
            <person name="Lucas S."/>
            <person name="Lapidus A."/>
            <person name="Barry K."/>
            <person name="Detter J.C."/>
            <person name="Glavina del Rio T."/>
            <person name="Hammon N."/>
            <person name="Israni S."/>
            <person name="Dalin E."/>
            <person name="Tice H."/>
            <person name="Pitluck S."/>
            <person name="Munk A.C."/>
            <person name="Brettin T."/>
            <person name="Bruce D."/>
            <person name="Han C."/>
            <person name="Tapia R."/>
            <person name="Gilna P."/>
            <person name="Schmutz J."/>
            <person name="Larimer F."/>
            <person name="Land M."/>
            <person name="Hauser L."/>
            <person name="Kyrpides N."/>
            <person name="Lykidis A."/>
            <person name="da Costa M.S."/>
            <person name="Rainey F.A."/>
            <person name="Empadinhas N."/>
            <person name="Jolivet E."/>
            <person name="Battista J.R."/>
            <person name="Richardson P."/>
        </authorList>
    </citation>
    <scope>NUCLEOTIDE SEQUENCE [LARGE SCALE GENOMIC DNA]</scope>
    <source>
        <strain evidence="6">DSM 9941 / JCM 11954 / NBRC 16129 / PRD-1</strain>
    </source>
</reference>
<dbReference type="STRING" id="266117.Rxyl_2673"/>
<keyword evidence="6" id="KW-1185">Reference proteome</keyword>